<dbReference type="InterPro" id="IPR012337">
    <property type="entry name" value="RNaseH-like_sf"/>
</dbReference>
<reference evidence="2 3" key="1">
    <citation type="journal article" date="2019" name="Genome Biol. Evol.">
        <title>Insights into the evolution of the New World diploid cottons (Gossypium, subgenus Houzingenia) based on genome sequencing.</title>
        <authorList>
            <person name="Grover C.E."/>
            <person name="Arick M.A. 2nd"/>
            <person name="Thrash A."/>
            <person name="Conover J.L."/>
            <person name="Sanders W.S."/>
            <person name="Peterson D.G."/>
            <person name="Frelichowski J.E."/>
            <person name="Scheffler J.A."/>
            <person name="Scheffler B.E."/>
            <person name="Wendel J.F."/>
        </authorList>
    </citation>
    <scope>NUCLEOTIDE SEQUENCE [LARGE SCALE GENOMIC DNA]</scope>
    <source>
        <strain evidence="2">5</strain>
        <tissue evidence="2">Leaf</tissue>
    </source>
</reference>
<organism evidence="2 3">
    <name type="scientific">Gossypium gossypioides</name>
    <name type="common">Mexican cotton</name>
    <name type="synonym">Selera gossypioides</name>
    <dbReference type="NCBI Taxonomy" id="34282"/>
    <lineage>
        <taxon>Eukaryota</taxon>
        <taxon>Viridiplantae</taxon>
        <taxon>Streptophyta</taxon>
        <taxon>Embryophyta</taxon>
        <taxon>Tracheophyta</taxon>
        <taxon>Spermatophyta</taxon>
        <taxon>Magnoliopsida</taxon>
        <taxon>eudicotyledons</taxon>
        <taxon>Gunneridae</taxon>
        <taxon>Pentapetalae</taxon>
        <taxon>rosids</taxon>
        <taxon>malvids</taxon>
        <taxon>Malvales</taxon>
        <taxon>Malvaceae</taxon>
        <taxon>Malvoideae</taxon>
        <taxon>Gossypium</taxon>
    </lineage>
</organism>
<dbReference type="InterPro" id="IPR044730">
    <property type="entry name" value="RNase_H-like_dom_plant"/>
</dbReference>
<dbReference type="InterPro" id="IPR052929">
    <property type="entry name" value="RNase_H-like_EbsB-rel"/>
</dbReference>
<name>A0A7J9CZA6_GOSGO</name>
<dbReference type="CDD" id="cd06222">
    <property type="entry name" value="RNase_H_like"/>
    <property type="match status" value="1"/>
</dbReference>
<keyword evidence="3" id="KW-1185">Reference proteome</keyword>
<sequence length="168" mass="18772">MIHWNPPPSNWVKMNVDTGFSTAKQLATSGFVIKNEEGLILGSGFRVHNLVTTTTVAEAITTLHGLQFAYDMGFSQIILESNSKLTIKNLTFPGGDYSETRSVTWNTKVWVGSLSGCRFKFTTRKGNSVVHALEEKGLMTLEDYFWVEDASMEAKELADADRRFQQPS</sequence>
<dbReference type="OrthoDB" id="998265at2759"/>
<dbReference type="Gene3D" id="3.30.420.10">
    <property type="entry name" value="Ribonuclease H-like superfamily/Ribonuclease H"/>
    <property type="match status" value="1"/>
</dbReference>
<accession>A0A7J9CZA6</accession>
<comment type="caution">
    <text evidence="2">The sequence shown here is derived from an EMBL/GenBank/DDBJ whole genome shotgun (WGS) entry which is preliminary data.</text>
</comment>
<protein>
    <recommendedName>
        <fullName evidence="1">RNase H type-1 domain-containing protein</fullName>
    </recommendedName>
</protein>
<dbReference type="PANTHER" id="PTHR47074:SF61">
    <property type="entry name" value="RNASE H TYPE-1 DOMAIN-CONTAINING PROTEIN"/>
    <property type="match status" value="1"/>
</dbReference>
<dbReference type="Pfam" id="PF13456">
    <property type="entry name" value="RVT_3"/>
    <property type="match status" value="1"/>
</dbReference>
<dbReference type="SUPFAM" id="SSF53098">
    <property type="entry name" value="Ribonuclease H-like"/>
    <property type="match status" value="1"/>
</dbReference>
<proteinExistence type="predicted"/>
<evidence type="ECO:0000313" key="3">
    <source>
        <dbReference type="Proteomes" id="UP000593579"/>
    </source>
</evidence>
<gene>
    <name evidence="2" type="ORF">Gogos_022292</name>
</gene>
<dbReference type="AlphaFoldDB" id="A0A7J9CZA6"/>
<dbReference type="Proteomes" id="UP000593579">
    <property type="component" value="Unassembled WGS sequence"/>
</dbReference>
<dbReference type="GO" id="GO:0003676">
    <property type="term" value="F:nucleic acid binding"/>
    <property type="evidence" value="ECO:0007669"/>
    <property type="project" value="InterPro"/>
</dbReference>
<dbReference type="InterPro" id="IPR002156">
    <property type="entry name" value="RNaseH_domain"/>
</dbReference>
<feature type="domain" description="RNase H type-1" evidence="1">
    <location>
        <begin position="15"/>
        <end position="133"/>
    </location>
</feature>
<evidence type="ECO:0000313" key="2">
    <source>
        <dbReference type="EMBL" id="MBA0753644.1"/>
    </source>
</evidence>
<evidence type="ECO:0000259" key="1">
    <source>
        <dbReference type="Pfam" id="PF13456"/>
    </source>
</evidence>
<dbReference type="EMBL" id="JABEZY010257280">
    <property type="protein sequence ID" value="MBA0753644.1"/>
    <property type="molecule type" value="Genomic_DNA"/>
</dbReference>
<dbReference type="InterPro" id="IPR036397">
    <property type="entry name" value="RNaseH_sf"/>
</dbReference>
<dbReference type="PANTHER" id="PTHR47074">
    <property type="entry name" value="BNAC02G40300D PROTEIN"/>
    <property type="match status" value="1"/>
</dbReference>
<dbReference type="GO" id="GO:0004523">
    <property type="term" value="F:RNA-DNA hybrid ribonuclease activity"/>
    <property type="evidence" value="ECO:0007669"/>
    <property type="project" value="InterPro"/>
</dbReference>